<dbReference type="GO" id="GO:0016757">
    <property type="term" value="F:glycosyltransferase activity"/>
    <property type="evidence" value="ECO:0007669"/>
    <property type="project" value="UniProtKB-UniRule"/>
</dbReference>
<dbReference type="Proteomes" id="UP000232638">
    <property type="component" value="Chromosome"/>
</dbReference>
<keyword evidence="3 6" id="KW-0808">Transferase</keyword>
<dbReference type="GO" id="GO:0016779">
    <property type="term" value="F:nucleotidyltransferase activity"/>
    <property type="evidence" value="ECO:0007669"/>
    <property type="project" value="UniProtKB-UniRule"/>
</dbReference>
<evidence type="ECO:0000313" key="9">
    <source>
        <dbReference type="Proteomes" id="UP000232638"/>
    </source>
</evidence>
<keyword evidence="1 6" id="KW-1277">Toxin-antitoxin system</keyword>
<organism evidence="8 9">
    <name type="scientific">Candidatus Thiodictyon syntrophicum</name>
    <dbReference type="NCBI Taxonomy" id="1166950"/>
    <lineage>
        <taxon>Bacteria</taxon>
        <taxon>Pseudomonadati</taxon>
        <taxon>Pseudomonadota</taxon>
        <taxon>Gammaproteobacteria</taxon>
        <taxon>Chromatiales</taxon>
        <taxon>Chromatiaceae</taxon>
        <taxon>Thiodictyon</taxon>
    </lineage>
</organism>
<keyword evidence="2 6" id="KW-0328">Glycosyltransferase</keyword>
<evidence type="ECO:0000259" key="7">
    <source>
        <dbReference type="PROSITE" id="PS52018"/>
    </source>
</evidence>
<dbReference type="RefSeq" id="WP_100918986.1">
    <property type="nucleotide sequence ID" value="NZ_CP020370.1"/>
</dbReference>
<dbReference type="KEGG" id="tsy:THSYN_09765"/>
<dbReference type="AlphaFoldDB" id="A0A2K8U715"/>
<feature type="active site" description="Proton acceptor" evidence="6">
    <location>
        <position position="53"/>
    </location>
</feature>
<evidence type="ECO:0000256" key="6">
    <source>
        <dbReference type="PROSITE-ProRule" id="PRU01362"/>
    </source>
</evidence>
<dbReference type="InterPro" id="IPR029494">
    <property type="entry name" value="DarT"/>
</dbReference>
<evidence type="ECO:0000313" key="8">
    <source>
        <dbReference type="EMBL" id="AUB81209.1"/>
    </source>
</evidence>
<dbReference type="OrthoDB" id="9813972at2"/>
<keyword evidence="9" id="KW-1185">Reference proteome</keyword>
<feature type="domain" description="DarT" evidence="7">
    <location>
        <begin position="10"/>
        <end position="213"/>
    </location>
</feature>
<dbReference type="GO" id="GO:0003677">
    <property type="term" value="F:DNA binding"/>
    <property type="evidence" value="ECO:0007669"/>
    <property type="project" value="UniProtKB-UniRule"/>
</dbReference>
<evidence type="ECO:0000256" key="5">
    <source>
        <dbReference type="ARBA" id="ARBA00023125"/>
    </source>
</evidence>
<evidence type="ECO:0000256" key="3">
    <source>
        <dbReference type="ARBA" id="ARBA00022679"/>
    </source>
</evidence>
<dbReference type="EMBL" id="CP020370">
    <property type="protein sequence ID" value="AUB81209.1"/>
    <property type="molecule type" value="Genomic_DNA"/>
</dbReference>
<keyword evidence="4 6" id="KW-0548">Nucleotidyltransferase</keyword>
<feature type="active site" evidence="6">
    <location>
        <position position="166"/>
    </location>
</feature>
<reference evidence="8 9" key="1">
    <citation type="submission" date="2017-03" db="EMBL/GenBank/DDBJ databases">
        <title>Complete genome sequence of Candidatus 'Thiodictyon syntrophicum' sp. nov. strain Cad16T, a photolithoautotroph purple sulfur bacterium isolated from an alpine meromictic lake.</title>
        <authorList>
            <person name="Luedin S.M."/>
            <person name="Pothier J.F."/>
            <person name="Danza F."/>
            <person name="Storelli N."/>
            <person name="Wittwer M."/>
            <person name="Tonolla M."/>
        </authorList>
    </citation>
    <scope>NUCLEOTIDE SEQUENCE [LARGE SCALE GENOMIC DNA]</scope>
    <source>
        <strain evidence="8 9">Cad16T</strain>
    </source>
</reference>
<accession>A0A2K8U715</accession>
<dbReference type="PROSITE" id="PS52018">
    <property type="entry name" value="DART"/>
    <property type="match status" value="1"/>
</dbReference>
<protein>
    <recommendedName>
        <fullName evidence="7">DarT domain-containing protein</fullName>
    </recommendedName>
</protein>
<feature type="binding site" evidence="6">
    <location>
        <begin position="14"/>
        <end position="16"/>
    </location>
    <ligand>
        <name>NAD(+)</name>
        <dbReference type="ChEBI" id="CHEBI:57540"/>
    </ligand>
</feature>
<gene>
    <name evidence="8" type="ORF">THSYN_09765</name>
</gene>
<comment type="similarity">
    <text evidence="6">Belongs to the DarT ADP-ribosyltransferase family.</text>
</comment>
<evidence type="ECO:0000256" key="4">
    <source>
        <dbReference type="ARBA" id="ARBA00022695"/>
    </source>
</evidence>
<sequence>MSLNLNPEKALIFRIIHAQNVPWVMDHGLHCRNSAIQDSNFRTIGNPDLIDKRHQRIVPVPPGGTLSDYVPFYFTPSSPMLYNLTTGFGGITQCPNEDIVVLVSSLPRLRQLRQCFVFTDRHAYAQAAQYFCDPADLKNIDWAILRNRDFKRDPDDPGKFERYQAEALVHRQVSFAALLGIVCYTDGVKLALKEQAMSRGIEIKVLCEPGWYFRDPLH</sequence>
<feature type="binding site" evidence="6">
    <location>
        <position position="53"/>
    </location>
    <ligand>
        <name>NAD(+)</name>
        <dbReference type="ChEBI" id="CHEBI:57540"/>
    </ligand>
</feature>
<evidence type="ECO:0000256" key="2">
    <source>
        <dbReference type="ARBA" id="ARBA00022676"/>
    </source>
</evidence>
<comment type="catalytic activity">
    <reaction evidence="6">
        <text>a thymidine in DNA + NAD(+) = an N-(ADP-alpha-D-ribosyl)-thymidine in DNA + nicotinamide + H(+)</text>
        <dbReference type="Rhea" id="RHEA:71651"/>
        <dbReference type="Rhea" id="RHEA-COMP:13556"/>
        <dbReference type="Rhea" id="RHEA-COMP:18051"/>
        <dbReference type="ChEBI" id="CHEBI:15378"/>
        <dbReference type="ChEBI" id="CHEBI:17154"/>
        <dbReference type="ChEBI" id="CHEBI:57540"/>
        <dbReference type="ChEBI" id="CHEBI:137386"/>
        <dbReference type="ChEBI" id="CHEBI:191199"/>
    </reaction>
</comment>
<name>A0A2K8U715_9GAMM</name>
<keyword evidence="5 6" id="KW-0238">DNA-binding</keyword>
<comment type="caution">
    <text evidence="6">Lacks conserved residue(s) required for the propagation of feature annotation.</text>
</comment>
<dbReference type="Pfam" id="PF14487">
    <property type="entry name" value="DarT"/>
    <property type="match status" value="1"/>
</dbReference>
<evidence type="ECO:0000256" key="1">
    <source>
        <dbReference type="ARBA" id="ARBA00022649"/>
    </source>
</evidence>
<proteinExistence type="inferred from homology"/>